<comment type="caution">
    <text evidence="2">The sequence shown here is derived from an EMBL/GenBank/DDBJ whole genome shotgun (WGS) entry which is preliminary data.</text>
</comment>
<sequence>MKPVDKAASLTALGNTDEATSLEEPGNSDRYDNMTMFELQDELMKRRLHHIYPGRTFDDMRVRLRKSEELLRERGLKGRWSGFTNAEMASRLRVSDECLPHQIPKRWRLKEAPTYFASARAELYNGLTKAEIDLVLKARGLRSLGHKENVDDAIRCLVACDKGEAIGFGWLALGTKPVYSRLSSLDPSASPLAAAADDPVAKRARDYNAMFTYQHIVSMCKQEGLRWQAAGLSARVVNIRKDILCYRLALKEAAHVEEDWLLESLDIPKYAAKPKPDSERAARPQITNRGESSIDYVKLSFVALRLAVRGRGLSVLPDEELMAFKLMAHEHKGKLPESWFGPFGRQYYAHQPRVIELKNLGKDELVRRLREADIPAVTRQDLVNKLIKS</sequence>
<proteinExistence type="predicted"/>
<evidence type="ECO:0000313" key="3">
    <source>
        <dbReference type="Proteomes" id="UP000279236"/>
    </source>
</evidence>
<reference evidence="2 3" key="1">
    <citation type="submission" date="2018-11" db="EMBL/GenBank/DDBJ databases">
        <title>Genome sequence of Apiotrichum porosum DSM 27194.</title>
        <authorList>
            <person name="Aliyu H."/>
            <person name="Gorte O."/>
            <person name="Ochsenreither K."/>
        </authorList>
    </citation>
    <scope>NUCLEOTIDE SEQUENCE [LARGE SCALE GENOMIC DNA]</scope>
    <source>
        <strain evidence="2 3">DSM 27194</strain>
    </source>
</reference>
<accession>A0A427XUW7</accession>
<name>A0A427XUW7_9TREE</name>
<evidence type="ECO:0000256" key="1">
    <source>
        <dbReference type="SAM" id="MobiDB-lite"/>
    </source>
</evidence>
<evidence type="ECO:0000313" key="2">
    <source>
        <dbReference type="EMBL" id="RSH82623.1"/>
    </source>
</evidence>
<dbReference type="Proteomes" id="UP000279236">
    <property type="component" value="Unassembled WGS sequence"/>
</dbReference>
<dbReference type="GeneID" id="39592155"/>
<gene>
    <name evidence="2" type="ORF">EHS24_007612</name>
</gene>
<dbReference type="RefSeq" id="XP_028476855.1">
    <property type="nucleotide sequence ID" value="XM_028622962.1"/>
</dbReference>
<feature type="region of interest" description="Disordered" evidence="1">
    <location>
        <begin position="1"/>
        <end position="30"/>
    </location>
</feature>
<keyword evidence="3" id="KW-1185">Reference proteome</keyword>
<dbReference type="AlphaFoldDB" id="A0A427XUW7"/>
<dbReference type="EMBL" id="RSCE01000005">
    <property type="protein sequence ID" value="RSH82623.1"/>
    <property type="molecule type" value="Genomic_DNA"/>
</dbReference>
<organism evidence="2 3">
    <name type="scientific">Apiotrichum porosum</name>
    <dbReference type="NCBI Taxonomy" id="105984"/>
    <lineage>
        <taxon>Eukaryota</taxon>
        <taxon>Fungi</taxon>
        <taxon>Dikarya</taxon>
        <taxon>Basidiomycota</taxon>
        <taxon>Agaricomycotina</taxon>
        <taxon>Tremellomycetes</taxon>
        <taxon>Trichosporonales</taxon>
        <taxon>Trichosporonaceae</taxon>
        <taxon>Apiotrichum</taxon>
    </lineage>
</organism>
<protein>
    <submittedName>
        <fullName evidence="2">Uncharacterized protein</fullName>
    </submittedName>
</protein>